<feature type="domain" description="C2" evidence="3">
    <location>
        <begin position="130"/>
        <end position="245"/>
    </location>
</feature>
<proteinExistence type="predicted"/>
<feature type="region of interest" description="Disordered" evidence="2">
    <location>
        <begin position="433"/>
        <end position="481"/>
    </location>
</feature>
<feature type="region of interest" description="Disordered" evidence="2">
    <location>
        <begin position="502"/>
        <end position="565"/>
    </location>
</feature>
<dbReference type="Pfam" id="PF00168">
    <property type="entry name" value="C2"/>
    <property type="match status" value="1"/>
</dbReference>
<feature type="region of interest" description="Disordered" evidence="2">
    <location>
        <begin position="1184"/>
        <end position="1242"/>
    </location>
</feature>
<sequence>MRRFTSQKQKRDESDLKQQGKTEFIIKCLVNFKARKIYKLLDKETALQIQQCLIANQKDSAIHRQSCKLVKQNDNSDDESHATISNASSDHLKDLNDSVVDQIISDDQVQQVPKHNFKLYDKFKVKFDRFNQELTKSQLELDVGIMQGLLSQSLIQEIKSSYGINSLYYTVTQGTDLFQSEKVSDSFRTPQWQETFTFTLEHENEKLLFEIFRHNSSEGDLQIDQFELIIQEYIEKLKDQSSKSMLITSDNENGFKVMMKWRYEDSGIKLQILKKKIQQLKEIVQKDSRELKQFKESYENLFNFEGDCRQLIQIWGLNIILKQSPDSKMDNAFHTLESNSASPDLAYEVRPNKISKQAKKRPLAKVSRHNSRSSSQMDEQLTQNSRQDTLETITHPYGLQNLHQKNNSLGLNNQNSNLLNKNTKFQLFRPPFNNTPEPNIQNNNLITKLNGDRGDSKDNNKDNLRMESPNSNYYRGGGYGQQFENQTQLRNQQIQNLNQSILSNRSGSNSPEKKFSRNQLQAKKNIPTMNTSPDLNKGMPPKLDLQNQSMNGEQSQISDRLRPTDKIFNNEAFSLYKDLKNKYSSNQQNGKTPINSAQQQLNNQQNQQPPLPLQQYNSQSNIANNKIAQTIIKVPDITNNNMNTTTNENEHDSSALNMTFTELLKQQDELDKSRSSQHSPEQFNFLRFDSNNNNEIQNQDDQGIHRFTFNHKTERQEQEHDSNSIPKIDIPNYVLGLPQTQTHNESQFIQTVEEQEFRAANEEEHEIFAEGEANDKSLPNRTDANQGQQMLKRKQMKGKQMHEMDMDMLEGNTSSDQVKPQIVEVGDNIVGFVEFVETRQEALKQRELQAQLIKQMIEQRAQQPFKSVFTSQKAQKTVAQDDQDLQTSEQSALSPFNTRKAKDQSHTMNMQQQDLPQKSKNQEVIDDLQRQIEEIMKENELHSSPDSINQRDEDDILMKSNGGPSNMKRNQKGMNKQQHQFIDNKSNSPDDLKSLGSQPIRRDQSIGDFSQNSKEILEPTMKNLRRMELRNQRRDIQTSLVTCSIDNLIDKHARKSVIVENKPSISEYSGSQNQFQIPRVTPQFKGHGSSFKFGQSMNGSMYRFGGMGIGHLMKSLEAGSIMAQHALIKNIDQQNEANITSNNNEDTFSQNSSIFSPVQNVAISDQNNHSQSMKIPHRGSHLINNSIFNHQPSGPEALGKRLSEYSNPFSPPKLNSNSPQLQQQQQPQMKQQENTQSSGFGFFFQRAFSRPSSIFGGK</sequence>
<feature type="region of interest" description="Disordered" evidence="2">
    <location>
        <begin position="937"/>
        <end position="1014"/>
    </location>
</feature>
<keyword evidence="1" id="KW-0175">Coiled coil</keyword>
<feature type="coiled-coil region" evidence="1">
    <location>
        <begin position="270"/>
        <end position="297"/>
    </location>
</feature>
<feature type="compositionally biased region" description="Polar residues" evidence="2">
    <location>
        <begin position="878"/>
        <end position="897"/>
    </location>
</feature>
<keyword evidence="5" id="KW-1185">Reference proteome</keyword>
<dbReference type="Proteomes" id="UP000039865">
    <property type="component" value="Unassembled WGS sequence"/>
</dbReference>
<dbReference type="EMBL" id="CCKQ01009555">
    <property type="protein sequence ID" value="CDW81047.1"/>
    <property type="molecule type" value="Genomic_DNA"/>
</dbReference>
<evidence type="ECO:0000259" key="3">
    <source>
        <dbReference type="PROSITE" id="PS50004"/>
    </source>
</evidence>
<evidence type="ECO:0000256" key="1">
    <source>
        <dbReference type="SAM" id="Coils"/>
    </source>
</evidence>
<evidence type="ECO:0000256" key="2">
    <source>
        <dbReference type="SAM" id="MobiDB-lite"/>
    </source>
</evidence>
<feature type="compositionally biased region" description="Basic and acidic residues" evidence="2">
    <location>
        <begin position="450"/>
        <end position="465"/>
    </location>
</feature>
<dbReference type="AlphaFoldDB" id="A0A078AHS3"/>
<name>A0A078AHS3_STYLE</name>
<dbReference type="PROSITE" id="PS50004">
    <property type="entry name" value="C2"/>
    <property type="match status" value="1"/>
</dbReference>
<reference evidence="4 5" key="1">
    <citation type="submission" date="2014-06" db="EMBL/GenBank/DDBJ databases">
        <authorList>
            <person name="Swart Estienne"/>
        </authorList>
    </citation>
    <scope>NUCLEOTIDE SEQUENCE [LARGE SCALE GENOMIC DNA]</scope>
    <source>
        <strain evidence="4 5">130c</strain>
    </source>
</reference>
<feature type="compositionally biased region" description="Low complexity" evidence="2">
    <location>
        <begin position="434"/>
        <end position="444"/>
    </location>
</feature>
<dbReference type="Gene3D" id="2.60.40.150">
    <property type="entry name" value="C2 domain"/>
    <property type="match status" value="1"/>
</dbReference>
<feature type="compositionally biased region" description="Polar residues" evidence="2">
    <location>
        <begin position="517"/>
        <end position="534"/>
    </location>
</feature>
<evidence type="ECO:0000313" key="5">
    <source>
        <dbReference type="Proteomes" id="UP000039865"/>
    </source>
</evidence>
<accession>A0A078AHS3</accession>
<feature type="compositionally biased region" description="Polar residues" evidence="2">
    <location>
        <begin position="962"/>
        <end position="987"/>
    </location>
</feature>
<dbReference type="OrthoDB" id="327935at2759"/>
<feature type="compositionally biased region" description="Low complexity" evidence="2">
    <location>
        <begin position="1213"/>
        <end position="1232"/>
    </location>
</feature>
<dbReference type="InterPro" id="IPR000008">
    <property type="entry name" value="C2_dom"/>
</dbReference>
<feature type="region of interest" description="Disordered" evidence="2">
    <location>
        <begin position="352"/>
        <end position="386"/>
    </location>
</feature>
<dbReference type="InterPro" id="IPR035892">
    <property type="entry name" value="C2_domain_sf"/>
</dbReference>
<dbReference type="SUPFAM" id="SSF49562">
    <property type="entry name" value="C2 domain (Calcium/lipid-binding domain, CaLB)"/>
    <property type="match status" value="1"/>
</dbReference>
<feature type="region of interest" description="Disordered" evidence="2">
    <location>
        <begin position="878"/>
        <end position="922"/>
    </location>
</feature>
<protein>
    <recommendedName>
        <fullName evidence="3">C2 domain-containing protein</fullName>
    </recommendedName>
</protein>
<evidence type="ECO:0000313" key="4">
    <source>
        <dbReference type="EMBL" id="CDW81047.1"/>
    </source>
</evidence>
<feature type="compositionally biased region" description="Polar residues" evidence="2">
    <location>
        <begin position="372"/>
        <end position="386"/>
    </location>
</feature>
<feature type="compositionally biased region" description="Basic residues" evidence="2">
    <location>
        <begin position="356"/>
        <end position="371"/>
    </location>
</feature>
<feature type="compositionally biased region" description="Polar residues" evidence="2">
    <location>
        <begin position="545"/>
        <end position="558"/>
    </location>
</feature>
<dbReference type="InParanoid" id="A0A078AHS3"/>
<organism evidence="4 5">
    <name type="scientific">Stylonychia lemnae</name>
    <name type="common">Ciliate</name>
    <dbReference type="NCBI Taxonomy" id="5949"/>
    <lineage>
        <taxon>Eukaryota</taxon>
        <taxon>Sar</taxon>
        <taxon>Alveolata</taxon>
        <taxon>Ciliophora</taxon>
        <taxon>Intramacronucleata</taxon>
        <taxon>Spirotrichea</taxon>
        <taxon>Stichotrichia</taxon>
        <taxon>Sporadotrichida</taxon>
        <taxon>Oxytrichidae</taxon>
        <taxon>Stylonychinae</taxon>
        <taxon>Stylonychia</taxon>
    </lineage>
</organism>
<gene>
    <name evidence="4" type="primary">Contig16154.g17214</name>
    <name evidence="4" type="ORF">STYLEM_10055</name>
</gene>
<feature type="compositionally biased region" description="Polar residues" evidence="2">
    <location>
        <begin position="906"/>
        <end position="919"/>
    </location>
</feature>